<proteinExistence type="predicted"/>
<evidence type="ECO:0000256" key="4">
    <source>
        <dbReference type="ARBA" id="ARBA00022989"/>
    </source>
</evidence>
<evidence type="ECO:0000313" key="7">
    <source>
        <dbReference type="EMBL" id="HGS22056.1"/>
    </source>
</evidence>
<keyword evidence="4 6" id="KW-1133">Transmembrane helix</keyword>
<protein>
    <recommendedName>
        <fullName evidence="8">Cytochrome C oxidase subunit IV</fullName>
    </recommendedName>
</protein>
<evidence type="ECO:0008006" key="8">
    <source>
        <dbReference type="Google" id="ProtNLM"/>
    </source>
</evidence>
<gene>
    <name evidence="7" type="ORF">ENT37_09320</name>
</gene>
<evidence type="ECO:0000256" key="3">
    <source>
        <dbReference type="ARBA" id="ARBA00022692"/>
    </source>
</evidence>
<dbReference type="InterPro" id="IPR005171">
    <property type="entry name" value="Cyt_c_oxidase_su4_prok"/>
</dbReference>
<evidence type="ECO:0000256" key="5">
    <source>
        <dbReference type="ARBA" id="ARBA00023136"/>
    </source>
</evidence>
<comment type="caution">
    <text evidence="7">The sequence shown here is derived from an EMBL/GenBank/DDBJ whole genome shotgun (WGS) entry which is preliminary data.</text>
</comment>
<name>A0A7C4KI76_9CHLR</name>
<keyword evidence="5 6" id="KW-0472">Membrane</keyword>
<accession>A0A7C4KI76</accession>
<keyword evidence="3 6" id="KW-0812">Transmembrane</keyword>
<feature type="transmembrane region" description="Helical" evidence="6">
    <location>
        <begin position="16"/>
        <end position="35"/>
    </location>
</feature>
<dbReference type="GO" id="GO:0005886">
    <property type="term" value="C:plasma membrane"/>
    <property type="evidence" value="ECO:0007669"/>
    <property type="project" value="UniProtKB-SubCell"/>
</dbReference>
<evidence type="ECO:0000256" key="1">
    <source>
        <dbReference type="ARBA" id="ARBA00004651"/>
    </source>
</evidence>
<comment type="subcellular location">
    <subcellularLocation>
        <location evidence="1">Cell membrane</location>
        <topology evidence="1">Multi-pass membrane protein</topology>
    </subcellularLocation>
</comment>
<reference evidence="7" key="1">
    <citation type="journal article" date="2020" name="mSystems">
        <title>Genome- and Community-Level Interaction Insights into Carbon Utilization and Element Cycling Functions of Hydrothermarchaeota in Hydrothermal Sediment.</title>
        <authorList>
            <person name="Zhou Z."/>
            <person name="Liu Y."/>
            <person name="Xu W."/>
            <person name="Pan J."/>
            <person name="Luo Z.H."/>
            <person name="Li M."/>
        </authorList>
    </citation>
    <scope>NUCLEOTIDE SEQUENCE [LARGE SCALE GENOMIC DNA]</scope>
    <source>
        <strain evidence="7">SpSt-573</strain>
    </source>
</reference>
<sequence length="72" mass="8382">MEPKTSPSRPDELRRGVLVFVFLAILTAIEYFIGTHELPSILLWVIALVKAGLVIWYFMHLKRAFREEGEHE</sequence>
<evidence type="ECO:0000256" key="6">
    <source>
        <dbReference type="SAM" id="Phobius"/>
    </source>
</evidence>
<dbReference type="AlphaFoldDB" id="A0A7C4KI76"/>
<feature type="transmembrane region" description="Helical" evidence="6">
    <location>
        <begin position="41"/>
        <end position="59"/>
    </location>
</feature>
<organism evidence="7">
    <name type="scientific">Anaerolinea thermolimosa</name>
    <dbReference type="NCBI Taxonomy" id="229919"/>
    <lineage>
        <taxon>Bacteria</taxon>
        <taxon>Bacillati</taxon>
        <taxon>Chloroflexota</taxon>
        <taxon>Anaerolineae</taxon>
        <taxon>Anaerolineales</taxon>
        <taxon>Anaerolineaceae</taxon>
        <taxon>Anaerolinea</taxon>
    </lineage>
</organism>
<evidence type="ECO:0000256" key="2">
    <source>
        <dbReference type="ARBA" id="ARBA00022475"/>
    </source>
</evidence>
<dbReference type="EMBL" id="DSYK01000456">
    <property type="protein sequence ID" value="HGS22056.1"/>
    <property type="molecule type" value="Genomic_DNA"/>
</dbReference>
<keyword evidence="2" id="KW-1003">Cell membrane</keyword>
<dbReference type="Pfam" id="PF03626">
    <property type="entry name" value="COX4_pro"/>
    <property type="match status" value="1"/>
</dbReference>